<dbReference type="AlphaFoldDB" id="A0A3R9Q4D2"/>
<name>A0A3R9Q4D2_STRMT</name>
<gene>
    <name evidence="1" type="ORF">D8856_07625</name>
</gene>
<dbReference type="EMBL" id="RJNQ01000015">
    <property type="protein sequence ID" value="RSI77011.1"/>
    <property type="molecule type" value="Genomic_DNA"/>
</dbReference>
<comment type="caution">
    <text evidence="1">The sequence shown here is derived from an EMBL/GenBank/DDBJ whole genome shotgun (WGS) entry which is preliminary data.</text>
</comment>
<protein>
    <submittedName>
        <fullName evidence="1">Uncharacterized protein</fullName>
    </submittedName>
</protein>
<proteinExistence type="predicted"/>
<evidence type="ECO:0000313" key="1">
    <source>
        <dbReference type="EMBL" id="RSI77011.1"/>
    </source>
</evidence>
<dbReference type="Proteomes" id="UP000272928">
    <property type="component" value="Unassembled WGS sequence"/>
</dbReference>
<accession>A0A3R9Q4D2</accession>
<sequence>MFDEHKEIYLFFADLRPNSITTLQVTWTRKISQVPKINNLHNLSYATLFFVISFTDGIFDAFNCWNHCIF</sequence>
<organism evidence="1 2">
    <name type="scientific">Streptococcus mitis</name>
    <dbReference type="NCBI Taxonomy" id="28037"/>
    <lineage>
        <taxon>Bacteria</taxon>
        <taxon>Bacillati</taxon>
        <taxon>Bacillota</taxon>
        <taxon>Bacilli</taxon>
        <taxon>Lactobacillales</taxon>
        <taxon>Streptococcaceae</taxon>
        <taxon>Streptococcus</taxon>
        <taxon>Streptococcus mitis group</taxon>
    </lineage>
</organism>
<evidence type="ECO:0000313" key="2">
    <source>
        <dbReference type="Proteomes" id="UP000272928"/>
    </source>
</evidence>
<reference evidence="1 2" key="1">
    <citation type="submission" date="2018-11" db="EMBL/GenBank/DDBJ databases">
        <title>Species Designations Belie Phenotypic and Genotypic Heterogeneity in Oral Streptococci.</title>
        <authorList>
            <person name="Velsko I."/>
        </authorList>
    </citation>
    <scope>NUCLEOTIDE SEQUENCE [LARGE SCALE GENOMIC DNA]</scope>
    <source>
        <strain evidence="1 2">BCA16</strain>
    </source>
</reference>